<feature type="domain" description="ABC transporter" evidence="5">
    <location>
        <begin position="4"/>
        <end position="232"/>
    </location>
</feature>
<keyword evidence="4 6" id="KW-0067">ATP-binding</keyword>
<dbReference type="OrthoDB" id="9804819at2"/>
<dbReference type="STRING" id="189425.PGRAT_31885"/>
<dbReference type="HOGENOM" id="CLU_000604_1_2_9"/>
<dbReference type="eggNOG" id="COG1131">
    <property type="taxonomic scope" value="Bacteria"/>
</dbReference>
<dbReference type="KEGG" id="pgm:PGRAT_31885"/>
<dbReference type="SUPFAM" id="SSF52540">
    <property type="entry name" value="P-loop containing nucleoside triphosphate hydrolases"/>
    <property type="match status" value="1"/>
</dbReference>
<dbReference type="SMART" id="SM00382">
    <property type="entry name" value="AAA"/>
    <property type="match status" value="1"/>
</dbReference>
<keyword evidence="7" id="KW-1185">Reference proteome</keyword>
<evidence type="ECO:0000256" key="4">
    <source>
        <dbReference type="ARBA" id="ARBA00022840"/>
    </source>
</evidence>
<dbReference type="Proteomes" id="UP000029500">
    <property type="component" value="Chromosome"/>
</dbReference>
<comment type="similarity">
    <text evidence="1">Belongs to the ABC transporter superfamily.</text>
</comment>
<proteinExistence type="inferred from homology"/>
<dbReference type="RefSeq" id="WP_025703866.1">
    <property type="nucleotide sequence ID" value="NZ_CP009287.1"/>
</dbReference>
<accession>A0A089MH07</accession>
<dbReference type="PROSITE" id="PS00211">
    <property type="entry name" value="ABC_TRANSPORTER_1"/>
    <property type="match status" value="1"/>
</dbReference>
<evidence type="ECO:0000256" key="2">
    <source>
        <dbReference type="ARBA" id="ARBA00022448"/>
    </source>
</evidence>
<dbReference type="AlphaFoldDB" id="A0A089MH07"/>
<dbReference type="PROSITE" id="PS50893">
    <property type="entry name" value="ABC_TRANSPORTER_2"/>
    <property type="match status" value="1"/>
</dbReference>
<dbReference type="Pfam" id="PF00005">
    <property type="entry name" value="ABC_tran"/>
    <property type="match status" value="1"/>
</dbReference>
<name>A0A089MH07_9BACL</name>
<organism evidence="6 7">
    <name type="scientific">Paenibacillus graminis</name>
    <dbReference type="NCBI Taxonomy" id="189425"/>
    <lineage>
        <taxon>Bacteria</taxon>
        <taxon>Bacillati</taxon>
        <taxon>Bacillota</taxon>
        <taxon>Bacilli</taxon>
        <taxon>Bacillales</taxon>
        <taxon>Paenibacillaceae</taxon>
        <taxon>Paenibacillus</taxon>
    </lineage>
</organism>
<dbReference type="InterPro" id="IPR003439">
    <property type="entry name" value="ABC_transporter-like_ATP-bd"/>
</dbReference>
<dbReference type="GO" id="GO:0016887">
    <property type="term" value="F:ATP hydrolysis activity"/>
    <property type="evidence" value="ECO:0007669"/>
    <property type="project" value="InterPro"/>
</dbReference>
<evidence type="ECO:0000256" key="3">
    <source>
        <dbReference type="ARBA" id="ARBA00022741"/>
    </source>
</evidence>
<dbReference type="GO" id="GO:0005524">
    <property type="term" value="F:ATP binding"/>
    <property type="evidence" value="ECO:0007669"/>
    <property type="project" value="UniProtKB-KW"/>
</dbReference>
<evidence type="ECO:0000313" key="6">
    <source>
        <dbReference type="EMBL" id="AIQ71675.1"/>
    </source>
</evidence>
<dbReference type="Gene3D" id="3.40.50.300">
    <property type="entry name" value="P-loop containing nucleotide triphosphate hydrolases"/>
    <property type="match status" value="1"/>
</dbReference>
<dbReference type="PANTHER" id="PTHR43335:SF4">
    <property type="entry name" value="ABC TRANSPORTER, ATP-BINDING PROTEIN"/>
    <property type="match status" value="1"/>
</dbReference>
<evidence type="ECO:0000259" key="5">
    <source>
        <dbReference type="PROSITE" id="PS50893"/>
    </source>
</evidence>
<gene>
    <name evidence="6" type="ORF">PGRAT_31885</name>
</gene>
<evidence type="ECO:0000256" key="1">
    <source>
        <dbReference type="ARBA" id="ARBA00005417"/>
    </source>
</evidence>
<keyword evidence="2" id="KW-0813">Transport</keyword>
<sequence>MPLLQIRDLTKIIGRKTLVDHVSLEMEKGEILGLLGPNGAGKTTTIRMIVGLVSKSEGQVIIEGIDTGQQFSAAMGKVGVIVEQPDLYKYLSGYDNLILFSRMSPGVTADRLKEIIALVGLEQSISAKVSTYSLGMRQRLGLAVALMHKPSLLLLDEPTNGLDPAGIHELREHLKNLARKENVGILISSHLMSEMEMMCDRVAVLQQGKLIGVHRLSELVQENDALVQFEVDRPELAVQVLQAFMSGAEITAGHNQLRVRLLRNRIPEISQKLLDSGISVYGVNTVKRTLEDKYLEITGGQGH</sequence>
<dbReference type="PANTHER" id="PTHR43335">
    <property type="entry name" value="ABC TRANSPORTER, ATP-BINDING PROTEIN"/>
    <property type="match status" value="1"/>
</dbReference>
<dbReference type="EMBL" id="CP009287">
    <property type="protein sequence ID" value="AIQ71675.1"/>
    <property type="molecule type" value="Genomic_DNA"/>
</dbReference>
<dbReference type="InterPro" id="IPR003593">
    <property type="entry name" value="AAA+_ATPase"/>
</dbReference>
<dbReference type="InterPro" id="IPR017871">
    <property type="entry name" value="ABC_transporter-like_CS"/>
</dbReference>
<evidence type="ECO:0000313" key="7">
    <source>
        <dbReference type="Proteomes" id="UP000029500"/>
    </source>
</evidence>
<dbReference type="InterPro" id="IPR027417">
    <property type="entry name" value="P-loop_NTPase"/>
</dbReference>
<reference evidence="6 7" key="1">
    <citation type="submission" date="2014-08" db="EMBL/GenBank/DDBJ databases">
        <title>Comparative genomics of the Paenibacillus odorifer group.</title>
        <authorList>
            <person name="den Bakker H.C."/>
            <person name="Tsai Y.-C."/>
            <person name="Martin N."/>
            <person name="Korlach J."/>
            <person name="Wiedmann M."/>
        </authorList>
    </citation>
    <scope>NUCLEOTIDE SEQUENCE [LARGE SCALE GENOMIC DNA]</scope>
    <source>
        <strain evidence="6 7">DSM 15220</strain>
    </source>
</reference>
<protein>
    <submittedName>
        <fullName evidence="6">Bacitracin ABC transporter ATP-binding protein</fullName>
    </submittedName>
</protein>
<keyword evidence="3" id="KW-0547">Nucleotide-binding</keyword>